<name>A0A9D4QJV8_DREPO</name>
<protein>
    <submittedName>
        <fullName evidence="1">Uncharacterized protein</fullName>
    </submittedName>
</protein>
<reference evidence="1" key="2">
    <citation type="submission" date="2020-11" db="EMBL/GenBank/DDBJ databases">
        <authorList>
            <person name="McCartney M.A."/>
            <person name="Auch B."/>
            <person name="Kono T."/>
            <person name="Mallez S."/>
            <person name="Becker A."/>
            <person name="Gohl D.M."/>
            <person name="Silverstein K.A.T."/>
            <person name="Koren S."/>
            <person name="Bechman K.B."/>
            <person name="Herman A."/>
            <person name="Abrahante J.E."/>
            <person name="Garbe J."/>
        </authorList>
    </citation>
    <scope>NUCLEOTIDE SEQUENCE</scope>
    <source>
        <strain evidence="1">Duluth1</strain>
        <tissue evidence="1">Whole animal</tissue>
    </source>
</reference>
<sequence>MEEAIWSNVDRRMAKATWSSSLSIDRRMAGAIWYDVDRRMAEATCSTSCPVPGPVKDR</sequence>
<evidence type="ECO:0000313" key="1">
    <source>
        <dbReference type="EMBL" id="KAH3833834.1"/>
    </source>
</evidence>
<dbReference type="Proteomes" id="UP000828390">
    <property type="component" value="Unassembled WGS sequence"/>
</dbReference>
<organism evidence="1 2">
    <name type="scientific">Dreissena polymorpha</name>
    <name type="common">Zebra mussel</name>
    <name type="synonym">Mytilus polymorpha</name>
    <dbReference type="NCBI Taxonomy" id="45954"/>
    <lineage>
        <taxon>Eukaryota</taxon>
        <taxon>Metazoa</taxon>
        <taxon>Spiralia</taxon>
        <taxon>Lophotrochozoa</taxon>
        <taxon>Mollusca</taxon>
        <taxon>Bivalvia</taxon>
        <taxon>Autobranchia</taxon>
        <taxon>Heteroconchia</taxon>
        <taxon>Euheterodonta</taxon>
        <taxon>Imparidentia</taxon>
        <taxon>Neoheterodontei</taxon>
        <taxon>Myida</taxon>
        <taxon>Dreissenoidea</taxon>
        <taxon>Dreissenidae</taxon>
        <taxon>Dreissena</taxon>
    </lineage>
</organism>
<proteinExistence type="predicted"/>
<comment type="caution">
    <text evidence="1">The sequence shown here is derived from an EMBL/GenBank/DDBJ whole genome shotgun (WGS) entry which is preliminary data.</text>
</comment>
<accession>A0A9D4QJV8</accession>
<dbReference type="EMBL" id="JAIWYP010000004">
    <property type="protein sequence ID" value="KAH3833834.1"/>
    <property type="molecule type" value="Genomic_DNA"/>
</dbReference>
<evidence type="ECO:0000313" key="2">
    <source>
        <dbReference type="Proteomes" id="UP000828390"/>
    </source>
</evidence>
<keyword evidence="2" id="KW-1185">Reference proteome</keyword>
<dbReference type="AlphaFoldDB" id="A0A9D4QJV8"/>
<reference evidence="1" key="1">
    <citation type="journal article" date="2019" name="bioRxiv">
        <title>The Genome of the Zebra Mussel, Dreissena polymorpha: A Resource for Invasive Species Research.</title>
        <authorList>
            <person name="McCartney M.A."/>
            <person name="Auch B."/>
            <person name="Kono T."/>
            <person name="Mallez S."/>
            <person name="Zhang Y."/>
            <person name="Obille A."/>
            <person name="Becker A."/>
            <person name="Abrahante J.E."/>
            <person name="Garbe J."/>
            <person name="Badalamenti J.P."/>
            <person name="Herman A."/>
            <person name="Mangelson H."/>
            <person name="Liachko I."/>
            <person name="Sullivan S."/>
            <person name="Sone E.D."/>
            <person name="Koren S."/>
            <person name="Silverstein K.A.T."/>
            <person name="Beckman K.B."/>
            <person name="Gohl D.M."/>
        </authorList>
    </citation>
    <scope>NUCLEOTIDE SEQUENCE</scope>
    <source>
        <strain evidence="1">Duluth1</strain>
        <tissue evidence="1">Whole animal</tissue>
    </source>
</reference>
<gene>
    <name evidence="1" type="ORF">DPMN_107150</name>
</gene>